<evidence type="ECO:0000313" key="9">
    <source>
        <dbReference type="Proteomes" id="UP000240624"/>
    </source>
</evidence>
<proteinExistence type="inferred from homology"/>
<dbReference type="InterPro" id="IPR006311">
    <property type="entry name" value="TAT_signal"/>
</dbReference>
<dbReference type="InterPro" id="IPR000914">
    <property type="entry name" value="SBP_5_dom"/>
</dbReference>
<dbReference type="RefSeq" id="WP_085896719.1">
    <property type="nucleotide sequence ID" value="NZ_FWFY01000006.1"/>
</dbReference>
<dbReference type="InterPro" id="IPR030678">
    <property type="entry name" value="Peptide/Ni-bd"/>
</dbReference>
<evidence type="ECO:0000259" key="5">
    <source>
        <dbReference type="Pfam" id="PF00496"/>
    </source>
</evidence>
<dbReference type="EMBL" id="PYGB01000006">
    <property type="protein sequence ID" value="PSK86045.1"/>
    <property type="molecule type" value="Genomic_DNA"/>
</dbReference>
<dbReference type="GO" id="GO:0043190">
    <property type="term" value="C:ATP-binding cassette (ABC) transporter complex"/>
    <property type="evidence" value="ECO:0007669"/>
    <property type="project" value="InterPro"/>
</dbReference>
<feature type="transmembrane region" description="Helical" evidence="4">
    <location>
        <begin position="32"/>
        <end position="54"/>
    </location>
</feature>
<evidence type="ECO:0000256" key="1">
    <source>
        <dbReference type="ARBA" id="ARBA00004418"/>
    </source>
</evidence>
<dbReference type="SUPFAM" id="SSF53850">
    <property type="entry name" value="Periplasmic binding protein-like II"/>
    <property type="match status" value="1"/>
</dbReference>
<feature type="domain" description="Solute-binding protein family 5" evidence="5">
    <location>
        <begin position="108"/>
        <end position="453"/>
    </location>
</feature>
<reference evidence="6 9" key="2">
    <citation type="submission" date="2018-03" db="EMBL/GenBank/DDBJ databases">
        <title>Genomic Encyclopedia of Archaeal and Bacterial Type Strains, Phase II (KMG-II): from individual species to whole genera.</title>
        <authorList>
            <person name="Goeker M."/>
        </authorList>
    </citation>
    <scope>NUCLEOTIDE SEQUENCE [LARGE SCALE GENOMIC DNA]</scope>
    <source>
        <strain evidence="6 9">DSM 29956</strain>
    </source>
</reference>
<dbReference type="Gene3D" id="3.10.105.10">
    <property type="entry name" value="Dipeptide-binding Protein, Domain 3"/>
    <property type="match status" value="1"/>
</dbReference>
<dbReference type="Proteomes" id="UP000193495">
    <property type="component" value="Unassembled WGS sequence"/>
</dbReference>
<keyword evidence="3" id="KW-0732">Signal</keyword>
<dbReference type="GO" id="GO:0030288">
    <property type="term" value="C:outer membrane-bounded periplasmic space"/>
    <property type="evidence" value="ECO:0007669"/>
    <property type="project" value="UniProtKB-ARBA"/>
</dbReference>
<evidence type="ECO:0000313" key="8">
    <source>
        <dbReference type="Proteomes" id="UP000193495"/>
    </source>
</evidence>
<evidence type="ECO:0000256" key="3">
    <source>
        <dbReference type="ARBA" id="ARBA00022729"/>
    </source>
</evidence>
<gene>
    <name evidence="7" type="primary">hbpA_3</name>
    <name evidence="6" type="ORF">CLV79_10652</name>
    <name evidence="7" type="ORF">LOS8367_02328</name>
</gene>
<dbReference type="CDD" id="cd08503">
    <property type="entry name" value="PBP2_NikA_DppA_OppA_like_17"/>
    <property type="match status" value="1"/>
</dbReference>
<reference evidence="7 8" key="1">
    <citation type="submission" date="2017-03" db="EMBL/GenBank/DDBJ databases">
        <authorList>
            <person name="Afonso C.L."/>
            <person name="Miller P.J."/>
            <person name="Scott M.A."/>
            <person name="Spackman E."/>
            <person name="Goraichik I."/>
            <person name="Dimitrov K.M."/>
            <person name="Suarez D.L."/>
            <person name="Swayne D.E."/>
        </authorList>
    </citation>
    <scope>NUCLEOTIDE SEQUENCE [LARGE SCALE GENOMIC DNA]</scope>
    <source>
        <strain evidence="7 8">CECT 8367</strain>
    </source>
</reference>
<keyword evidence="9" id="KW-1185">Reference proteome</keyword>
<comment type="subcellular location">
    <subcellularLocation>
        <location evidence="1">Periplasm</location>
    </subcellularLocation>
</comment>
<dbReference type="InterPro" id="IPR039424">
    <property type="entry name" value="SBP_5"/>
</dbReference>
<dbReference type="OrthoDB" id="9803988at2"/>
<dbReference type="Pfam" id="PF00496">
    <property type="entry name" value="SBP_bac_5"/>
    <property type="match status" value="1"/>
</dbReference>
<evidence type="ECO:0000256" key="2">
    <source>
        <dbReference type="ARBA" id="ARBA00005695"/>
    </source>
</evidence>
<dbReference type="PIRSF" id="PIRSF002741">
    <property type="entry name" value="MppA"/>
    <property type="match status" value="1"/>
</dbReference>
<dbReference type="Gene3D" id="3.40.190.10">
    <property type="entry name" value="Periplasmic binding protein-like II"/>
    <property type="match status" value="1"/>
</dbReference>
<evidence type="ECO:0000313" key="6">
    <source>
        <dbReference type="EMBL" id="PSK86045.1"/>
    </source>
</evidence>
<dbReference type="AlphaFoldDB" id="A0A1X6ZHG9"/>
<name>A0A1X6ZHG9_9RHOB</name>
<keyword evidence="4" id="KW-1133">Transmembrane helix</keyword>
<protein>
    <submittedName>
        <fullName evidence="7">Heme-binding protein A</fullName>
    </submittedName>
    <submittedName>
        <fullName evidence="6">Peptide/nickel transport system substrate-binding protein</fullName>
    </submittedName>
</protein>
<dbReference type="GO" id="GO:0015833">
    <property type="term" value="P:peptide transport"/>
    <property type="evidence" value="ECO:0007669"/>
    <property type="project" value="TreeGrafter"/>
</dbReference>
<comment type="similarity">
    <text evidence="2">Belongs to the bacterial solute-binding protein 5 family.</text>
</comment>
<sequence>MTIHDPRRAGLHPAAEMYAAEHRAGRLSRREFLTRATALGVGSSAAFGLIGLPAPARAENHMPMGGTLRMEMETKALKDPRLADWSQISNFYRGWLDYLVQYEADGSITPMLLESWDANEDATQFTLKVRQGVTWNNGDPFTAADVVRNITRWCDGTVEGNSMAGRMSQLVDAETNMAREGAIEEVDEMTVRLNLAAPDITVIVSMADYPAAIVHSSYESGDPSENPIGTGPYLPEVNEVGVRQVLVRNPDHQWWGTEVFGGPYLDRIEYIDYGTDPAAKLAAAESGEIDITYQTTGDFIDIFDAIGWQKSEVVTAATLAVRFNQDSPPYDNKDVRNALQMAVDNAIVLELGYNGRGTVAENHHVCPIHPEYAQIDPPVHDPAAAKALLDEAGFGNETFELISIDDAWQAASCDAVAAQLRDAGIQVERQVLPGSTFWNDWLEYPFSATEWNMRPLGVQILGLAYRSGVPWNETAYSSEEFDTLLAEAMSLADVEARREVMAKMEKLLQDDGVLIQPYWRSLYRHYTDKVQGAEMHPTFEHHHYKWAIAS</sequence>
<dbReference type="PROSITE" id="PS51318">
    <property type="entry name" value="TAT"/>
    <property type="match status" value="1"/>
</dbReference>
<evidence type="ECO:0000256" key="4">
    <source>
        <dbReference type="SAM" id="Phobius"/>
    </source>
</evidence>
<dbReference type="PANTHER" id="PTHR30290:SF38">
    <property type="entry name" value="D,D-DIPEPTIDE-BINDING PERIPLASMIC PROTEIN DDPA-RELATED"/>
    <property type="match status" value="1"/>
</dbReference>
<dbReference type="GO" id="GO:1904680">
    <property type="term" value="F:peptide transmembrane transporter activity"/>
    <property type="evidence" value="ECO:0007669"/>
    <property type="project" value="TreeGrafter"/>
</dbReference>
<dbReference type="PANTHER" id="PTHR30290">
    <property type="entry name" value="PERIPLASMIC BINDING COMPONENT OF ABC TRANSPORTER"/>
    <property type="match status" value="1"/>
</dbReference>
<keyword evidence="4" id="KW-0472">Membrane</keyword>
<accession>A0A1X6ZHG9</accession>
<dbReference type="EMBL" id="FWFY01000006">
    <property type="protein sequence ID" value="SLN51036.1"/>
    <property type="molecule type" value="Genomic_DNA"/>
</dbReference>
<evidence type="ECO:0000313" key="7">
    <source>
        <dbReference type="EMBL" id="SLN51036.1"/>
    </source>
</evidence>
<keyword evidence="4" id="KW-0812">Transmembrane</keyword>
<dbReference type="Proteomes" id="UP000240624">
    <property type="component" value="Unassembled WGS sequence"/>
</dbReference>
<organism evidence="7 8">
    <name type="scientific">Limimaricola soesokkakensis</name>
    <dbReference type="NCBI Taxonomy" id="1343159"/>
    <lineage>
        <taxon>Bacteria</taxon>
        <taxon>Pseudomonadati</taxon>
        <taxon>Pseudomonadota</taxon>
        <taxon>Alphaproteobacteria</taxon>
        <taxon>Rhodobacterales</taxon>
        <taxon>Paracoccaceae</taxon>
        <taxon>Limimaricola</taxon>
    </lineage>
</organism>